<evidence type="ECO:0000313" key="1">
    <source>
        <dbReference type="EMBL" id="KKO96547.1"/>
    </source>
</evidence>
<protein>
    <submittedName>
        <fullName evidence="1">Uncharacterized protein</fullName>
    </submittedName>
</protein>
<accession>A0A0F9X6W0</accession>
<dbReference type="AlphaFoldDB" id="A0A0F9X6W0"/>
<sequence length="206" mass="22758">MPEALSGSLQNLSYTLQKVGSCKIRPSNLEGSSYAFALLEQAAGLDNQSSGFSALERVNVSKPTDCSVAGDDGFKLHSNIYANPVAPSHYSCFIQDDLGGRHARLTSNDISTGLGYIVYGNMYKGPLKSPYSLPEMMELGVHEPGASWILDLICTWCIRRVIWPDRRCRSIESLIFSPAMIRCRPITRARSDVTSSTRNMPDWVDM</sequence>
<organism evidence="1 2">
    <name type="scientific">Trichoderma harzianum</name>
    <name type="common">Hypocrea lixii</name>
    <dbReference type="NCBI Taxonomy" id="5544"/>
    <lineage>
        <taxon>Eukaryota</taxon>
        <taxon>Fungi</taxon>
        <taxon>Dikarya</taxon>
        <taxon>Ascomycota</taxon>
        <taxon>Pezizomycotina</taxon>
        <taxon>Sordariomycetes</taxon>
        <taxon>Hypocreomycetidae</taxon>
        <taxon>Hypocreales</taxon>
        <taxon>Hypocreaceae</taxon>
        <taxon>Trichoderma</taxon>
    </lineage>
</organism>
<dbReference type="EMBL" id="JOKZ01000853">
    <property type="protein sequence ID" value="KKO96547.1"/>
    <property type="molecule type" value="Genomic_DNA"/>
</dbReference>
<evidence type="ECO:0000313" key="2">
    <source>
        <dbReference type="Proteomes" id="UP000034112"/>
    </source>
</evidence>
<proteinExistence type="predicted"/>
<dbReference type="Proteomes" id="UP000034112">
    <property type="component" value="Unassembled WGS sequence"/>
</dbReference>
<reference evidence="2" key="1">
    <citation type="journal article" date="2015" name="Genome Announc.">
        <title>Draft whole-genome sequence of the biocontrol agent Trichoderma harzianum T6776.</title>
        <authorList>
            <person name="Baroncelli R."/>
            <person name="Piaggeschi G."/>
            <person name="Fiorini L."/>
            <person name="Bertolini E."/>
            <person name="Zapparata A."/>
            <person name="Pe M.E."/>
            <person name="Sarrocco S."/>
            <person name="Vannacci G."/>
        </authorList>
    </citation>
    <scope>NUCLEOTIDE SEQUENCE [LARGE SCALE GENOMIC DNA]</scope>
    <source>
        <strain evidence="2">T6776</strain>
    </source>
</reference>
<comment type="caution">
    <text evidence="1">The sequence shown here is derived from an EMBL/GenBank/DDBJ whole genome shotgun (WGS) entry which is preliminary data.</text>
</comment>
<gene>
    <name evidence="1" type="ORF">THAR02_11350</name>
</gene>
<name>A0A0F9X6W0_TRIHA</name>